<dbReference type="OrthoDB" id="10424278at2759"/>
<dbReference type="EMBL" id="AJWJ01000148">
    <property type="protein sequence ID" value="KAF2074425.1"/>
    <property type="molecule type" value="Genomic_DNA"/>
</dbReference>
<sequence length="71" mass="7837">MGNKVSSLLDKYDTRYGELDKGRDEKFVKQFIIASIGVGLILGGLFSIFLVLLKKYAYPDDVIEPTAAPVV</sequence>
<keyword evidence="1" id="KW-1133">Transmembrane helix</keyword>
<dbReference type="Proteomes" id="UP000695562">
    <property type="component" value="Unassembled WGS sequence"/>
</dbReference>
<protein>
    <submittedName>
        <fullName evidence="2">Uncharacterized protein</fullName>
    </submittedName>
</protein>
<keyword evidence="3" id="KW-1185">Reference proteome</keyword>
<comment type="caution">
    <text evidence="2">The sequence shown here is derived from an EMBL/GenBank/DDBJ whole genome shotgun (WGS) entry which is preliminary data.</text>
</comment>
<proteinExistence type="predicted"/>
<evidence type="ECO:0000313" key="3">
    <source>
        <dbReference type="Proteomes" id="UP000695562"/>
    </source>
</evidence>
<feature type="transmembrane region" description="Helical" evidence="1">
    <location>
        <begin position="31"/>
        <end position="53"/>
    </location>
</feature>
<dbReference type="AlphaFoldDB" id="A0A8J4PVJ1"/>
<organism evidence="2 3">
    <name type="scientific">Polysphondylium violaceum</name>
    <dbReference type="NCBI Taxonomy" id="133409"/>
    <lineage>
        <taxon>Eukaryota</taxon>
        <taxon>Amoebozoa</taxon>
        <taxon>Evosea</taxon>
        <taxon>Eumycetozoa</taxon>
        <taxon>Dictyostelia</taxon>
        <taxon>Dictyosteliales</taxon>
        <taxon>Dictyosteliaceae</taxon>
        <taxon>Polysphondylium</taxon>
    </lineage>
</organism>
<accession>A0A8J4PVJ1</accession>
<reference evidence="2" key="1">
    <citation type="submission" date="2020-01" db="EMBL/GenBank/DDBJ databases">
        <title>Development of genomics and gene disruption for Polysphondylium violaceum indicates a role for the polyketide synthase stlB in stalk morphogenesis.</title>
        <authorList>
            <person name="Narita B."/>
            <person name="Kawabe Y."/>
            <person name="Kin K."/>
            <person name="Saito T."/>
            <person name="Gibbs R."/>
            <person name="Kuspa A."/>
            <person name="Muzny D."/>
            <person name="Queller D."/>
            <person name="Richards S."/>
            <person name="Strassman J."/>
            <person name="Sucgang R."/>
            <person name="Worley K."/>
            <person name="Schaap P."/>
        </authorList>
    </citation>
    <scope>NUCLEOTIDE SEQUENCE</scope>
    <source>
        <strain evidence="2">QSvi11</strain>
    </source>
</reference>
<keyword evidence="1" id="KW-0472">Membrane</keyword>
<name>A0A8J4PVJ1_9MYCE</name>
<keyword evidence="1" id="KW-0812">Transmembrane</keyword>
<evidence type="ECO:0000256" key="1">
    <source>
        <dbReference type="SAM" id="Phobius"/>
    </source>
</evidence>
<gene>
    <name evidence="2" type="ORF">CYY_004281</name>
</gene>
<evidence type="ECO:0000313" key="2">
    <source>
        <dbReference type="EMBL" id="KAF2074425.1"/>
    </source>
</evidence>